<dbReference type="RefSeq" id="WP_143554377.1">
    <property type="nucleotide sequence ID" value="NZ_VJWA01000001.1"/>
</dbReference>
<feature type="region of interest" description="Disordered" evidence="1">
    <location>
        <begin position="1"/>
        <end position="24"/>
    </location>
</feature>
<dbReference type="Proteomes" id="UP000317894">
    <property type="component" value="Unassembled WGS sequence"/>
</dbReference>
<dbReference type="OrthoDB" id="178184at2"/>
<evidence type="ECO:0000256" key="1">
    <source>
        <dbReference type="SAM" id="MobiDB-lite"/>
    </source>
</evidence>
<protein>
    <submittedName>
        <fullName evidence="2">Uncharacterized protein</fullName>
    </submittedName>
</protein>
<comment type="caution">
    <text evidence="2">The sequence shown here is derived from an EMBL/GenBank/DDBJ whole genome shotgun (WGS) entry which is preliminary data.</text>
</comment>
<sequence>MTIAYQANDPATPGAPLDITPLPDPKPPRVGFKVTKLPPEKVYPLGTVEHVAWAAREAALRAVKAFEECAGPLPGWQGKPALKTLNLIPDAGDQLNAYYDRASLSFFHKDVNGKPLLSGASADIVAHEAGHAILDALRPDLWNVATMEASAFHEGFGDCIAVLTALADKGLREAVIKADPKLAKANHVEAFGEALSVGIAAIYGASHNAAKPRHALNDFRWAFPATLPDDGKPGVLINEMHSLGQLLSGCYYRILLGVFARTAGGEAGLWQATKVATWLLAQATIKAPVKPRFFQSVGRTMLIVDQAAYKGANSPAIRAAYRHHNIDIGSSTFLAPSVALGPVASGFAAAGTKPVGAAGAKTVGAMLDAGEGAKVGYRRVEFGARAVAVASVPRAVDLAGLDPRLAGAVAVSPQEAFVGEDSNGNAAMLGAVDAGAAISAEVRDFVATLLRRDDIAFDKPKRGGAGAVAGPDVKTHAVKAARGKAAQLERISFACGCRGRHPA</sequence>
<name>A0A552UF34_9SPHN</name>
<proteinExistence type="predicted"/>
<gene>
    <name evidence="2" type="ORF">FMM06_01085</name>
</gene>
<reference evidence="2 3" key="1">
    <citation type="submission" date="2019-07" db="EMBL/GenBank/DDBJ databases">
        <title>Novel species isolated from glacier.</title>
        <authorList>
            <person name="Liu Q."/>
            <person name="Xin Y.-H."/>
        </authorList>
    </citation>
    <scope>NUCLEOTIDE SEQUENCE [LARGE SCALE GENOMIC DNA]</scope>
    <source>
        <strain evidence="2 3">LB1R16</strain>
    </source>
</reference>
<keyword evidence="3" id="KW-1185">Reference proteome</keyword>
<organism evidence="2 3">
    <name type="scientific">Glacieibacterium frigidum</name>
    <dbReference type="NCBI Taxonomy" id="2593303"/>
    <lineage>
        <taxon>Bacteria</taxon>
        <taxon>Pseudomonadati</taxon>
        <taxon>Pseudomonadota</taxon>
        <taxon>Alphaproteobacteria</taxon>
        <taxon>Sphingomonadales</taxon>
        <taxon>Sphingosinicellaceae</taxon>
        <taxon>Glacieibacterium</taxon>
    </lineage>
</organism>
<dbReference type="SUPFAM" id="SSF55486">
    <property type="entry name" value="Metalloproteases ('zincins'), catalytic domain"/>
    <property type="match status" value="1"/>
</dbReference>
<evidence type="ECO:0000313" key="3">
    <source>
        <dbReference type="Proteomes" id="UP000317894"/>
    </source>
</evidence>
<evidence type="ECO:0000313" key="2">
    <source>
        <dbReference type="EMBL" id="TRW16833.1"/>
    </source>
</evidence>
<dbReference type="AlphaFoldDB" id="A0A552UF34"/>
<dbReference type="EMBL" id="VJWA01000001">
    <property type="protein sequence ID" value="TRW16833.1"/>
    <property type="molecule type" value="Genomic_DNA"/>
</dbReference>
<accession>A0A552UF34</accession>